<comment type="caution">
    <text evidence="2">The sequence shown here is derived from an EMBL/GenBank/DDBJ whole genome shotgun (WGS) entry which is preliminary data.</text>
</comment>
<keyword evidence="1" id="KW-1133">Transmembrane helix</keyword>
<sequence length="117" mass="12668">MFPVGETILNALRQLVTNTFSFALLLMIFIFSKEVCPSIGISIPSFNITTFANTEGSSGFSKNSTVPSSCLIWNKLSTFAKGYFLMSSAKLKSSSPSSDLISIVTMFPAPAKCIEHI</sequence>
<name>A0A645J2T7_9ZZZZ</name>
<keyword evidence="1" id="KW-0812">Transmembrane</keyword>
<dbReference type="AlphaFoldDB" id="A0A645J2T7"/>
<dbReference type="EMBL" id="VSSQ01128905">
    <property type="protein sequence ID" value="MPN57412.1"/>
    <property type="molecule type" value="Genomic_DNA"/>
</dbReference>
<feature type="transmembrane region" description="Helical" evidence="1">
    <location>
        <begin position="12"/>
        <end position="31"/>
    </location>
</feature>
<keyword evidence="1" id="KW-0472">Membrane</keyword>
<organism evidence="2">
    <name type="scientific">bioreactor metagenome</name>
    <dbReference type="NCBI Taxonomy" id="1076179"/>
    <lineage>
        <taxon>unclassified sequences</taxon>
        <taxon>metagenomes</taxon>
        <taxon>ecological metagenomes</taxon>
    </lineage>
</organism>
<protein>
    <submittedName>
        <fullName evidence="2">Uncharacterized protein</fullName>
    </submittedName>
</protein>
<accession>A0A645J2T7</accession>
<proteinExistence type="predicted"/>
<gene>
    <name evidence="2" type="ORF">SDC9_205106</name>
</gene>
<evidence type="ECO:0000256" key="1">
    <source>
        <dbReference type="SAM" id="Phobius"/>
    </source>
</evidence>
<evidence type="ECO:0000313" key="2">
    <source>
        <dbReference type="EMBL" id="MPN57412.1"/>
    </source>
</evidence>
<reference evidence="2" key="1">
    <citation type="submission" date="2019-08" db="EMBL/GenBank/DDBJ databases">
        <authorList>
            <person name="Kucharzyk K."/>
            <person name="Murdoch R.W."/>
            <person name="Higgins S."/>
            <person name="Loffler F."/>
        </authorList>
    </citation>
    <scope>NUCLEOTIDE SEQUENCE</scope>
</reference>